<protein>
    <submittedName>
        <fullName evidence="7">Lysylphosphatidylglycerol synthetase family protein</fullName>
    </submittedName>
</protein>
<evidence type="ECO:0000256" key="1">
    <source>
        <dbReference type="ARBA" id="ARBA00004651"/>
    </source>
</evidence>
<sequence>MTDCSSPAPVKPVRRGRAGSWVVAIAAAYLAALWYIDRERNILAQLSNLNGTLALCAGLVLVSYAFRYQRWRSALSAQGLRLQGWRLGALAYLAGFAFTASPGKAGELLRIRYFGWQGVPAGATLATFIFERALDLLVITVLAIGAAHMIPAFGVLATIILGVLLILGLLACWPPLARGAHRLIEYLPGSPVRRLGHFLIAGTRALDPLLCWRLLLRSALQGGAAWLLTALAFTLLCQAMGISLPWLLMLSIYPLAMLIGALSLVPGGVGTTEAAIVLMLGASGVEVDAALTVAIGIRLVSLWLAVIVGMLAMARLELAARPRPAP</sequence>
<keyword evidence="4 6" id="KW-1133">Transmembrane helix</keyword>
<keyword evidence="5 6" id="KW-0472">Membrane</keyword>
<name>A0AAD0FKR9_STEMA</name>
<dbReference type="PANTHER" id="PTHR39087:SF2">
    <property type="entry name" value="UPF0104 MEMBRANE PROTEIN MJ1595"/>
    <property type="match status" value="1"/>
</dbReference>
<feature type="transmembrane region" description="Helical" evidence="6">
    <location>
        <begin position="125"/>
        <end position="146"/>
    </location>
</feature>
<evidence type="ECO:0000256" key="4">
    <source>
        <dbReference type="ARBA" id="ARBA00022989"/>
    </source>
</evidence>
<evidence type="ECO:0000256" key="3">
    <source>
        <dbReference type="ARBA" id="ARBA00022692"/>
    </source>
</evidence>
<evidence type="ECO:0000313" key="8">
    <source>
        <dbReference type="Proteomes" id="UP000234414"/>
    </source>
</evidence>
<proteinExistence type="predicted"/>
<keyword evidence="3 6" id="KW-0812">Transmembrane</keyword>
<evidence type="ECO:0000313" key="7">
    <source>
        <dbReference type="EMBL" id="AUI06155.1"/>
    </source>
</evidence>
<feature type="transmembrane region" description="Helical" evidence="6">
    <location>
        <begin position="224"/>
        <end position="248"/>
    </location>
</feature>
<evidence type="ECO:0000256" key="2">
    <source>
        <dbReference type="ARBA" id="ARBA00022475"/>
    </source>
</evidence>
<feature type="transmembrane region" description="Helical" evidence="6">
    <location>
        <begin position="289"/>
        <end position="313"/>
    </location>
</feature>
<dbReference type="RefSeq" id="WP_101764915.1">
    <property type="nucleotide sequence ID" value="NZ_CP025298.1"/>
</dbReference>
<feature type="transmembrane region" description="Helical" evidence="6">
    <location>
        <begin position="42"/>
        <end position="66"/>
    </location>
</feature>
<organism evidence="7 8">
    <name type="scientific">Stenotrophomonas maltophilia</name>
    <name type="common">Pseudomonas maltophilia</name>
    <name type="synonym">Xanthomonas maltophilia</name>
    <dbReference type="NCBI Taxonomy" id="40324"/>
    <lineage>
        <taxon>Bacteria</taxon>
        <taxon>Pseudomonadati</taxon>
        <taxon>Pseudomonadota</taxon>
        <taxon>Gammaproteobacteria</taxon>
        <taxon>Lysobacterales</taxon>
        <taxon>Lysobacteraceae</taxon>
        <taxon>Stenotrophomonas</taxon>
        <taxon>Stenotrophomonas maltophilia group</taxon>
    </lineage>
</organism>
<gene>
    <name evidence="7" type="ORF">SmaCSM2_02755</name>
</gene>
<dbReference type="PANTHER" id="PTHR39087">
    <property type="entry name" value="UPF0104 MEMBRANE PROTEIN MJ1595"/>
    <property type="match status" value="1"/>
</dbReference>
<dbReference type="GO" id="GO:0005886">
    <property type="term" value="C:plasma membrane"/>
    <property type="evidence" value="ECO:0007669"/>
    <property type="project" value="UniProtKB-SubCell"/>
</dbReference>
<dbReference type="Pfam" id="PF03706">
    <property type="entry name" value="LPG_synthase_TM"/>
    <property type="match status" value="1"/>
</dbReference>
<evidence type="ECO:0000256" key="5">
    <source>
        <dbReference type="ARBA" id="ARBA00023136"/>
    </source>
</evidence>
<feature type="transmembrane region" description="Helical" evidence="6">
    <location>
        <begin position="153"/>
        <end position="176"/>
    </location>
</feature>
<dbReference type="EMBL" id="CP025298">
    <property type="protein sequence ID" value="AUI06155.1"/>
    <property type="molecule type" value="Genomic_DNA"/>
</dbReference>
<reference evidence="7 8" key="1">
    <citation type="submission" date="2017-12" db="EMBL/GenBank/DDBJ databases">
        <title>Complete Genome Sequence of Stenotrophomonas maltophilia CSM2.</title>
        <authorList>
            <person name="Castro-Jaimes S."/>
            <person name="Lopez-Leal G."/>
            <person name="Barberena Jonas C."/>
            <person name="Bustos P."/>
            <person name="Perez-Oseguera A."/>
            <person name="Cevallos M.A."/>
        </authorList>
    </citation>
    <scope>NUCLEOTIDE SEQUENCE [LARGE SCALE GENOMIC DNA]</scope>
    <source>
        <strain evidence="7 8">CSM2</strain>
    </source>
</reference>
<feature type="transmembrane region" description="Helical" evidence="6">
    <location>
        <begin position="255"/>
        <end position="283"/>
    </location>
</feature>
<dbReference type="AlphaFoldDB" id="A0AAD0FKR9"/>
<dbReference type="Proteomes" id="UP000234414">
    <property type="component" value="Chromosome"/>
</dbReference>
<dbReference type="InterPro" id="IPR022791">
    <property type="entry name" value="L-PG_synthase/AglD"/>
</dbReference>
<evidence type="ECO:0000256" key="6">
    <source>
        <dbReference type="SAM" id="Phobius"/>
    </source>
</evidence>
<keyword evidence="2" id="KW-1003">Cell membrane</keyword>
<comment type="subcellular location">
    <subcellularLocation>
        <location evidence="1">Cell membrane</location>
        <topology evidence="1">Multi-pass membrane protein</topology>
    </subcellularLocation>
</comment>
<accession>A0AAD0FKR9</accession>
<feature type="transmembrane region" description="Helical" evidence="6">
    <location>
        <begin position="18"/>
        <end position="36"/>
    </location>
</feature>
<feature type="transmembrane region" description="Helical" evidence="6">
    <location>
        <begin position="87"/>
        <end position="105"/>
    </location>
</feature>